<evidence type="ECO:0000256" key="6">
    <source>
        <dbReference type="RuleBase" id="RU004453"/>
    </source>
</evidence>
<dbReference type="GO" id="GO:0005975">
    <property type="term" value="P:carbohydrate metabolic process"/>
    <property type="evidence" value="ECO:0007669"/>
    <property type="project" value="InterPro"/>
</dbReference>
<keyword evidence="3 5" id="KW-0378">Hydrolase</keyword>
<accession>A0A0F3GTE8</accession>
<dbReference type="InterPro" id="IPR044060">
    <property type="entry name" value="Bacterial_rp_domain"/>
</dbReference>
<dbReference type="EC" id="3.2.1.14" evidence="2"/>
<comment type="caution">
    <text evidence="8">The sequence shown here is derived from an EMBL/GenBank/DDBJ whole genome shotgun (WGS) entry which is preliminary data.</text>
</comment>
<feature type="domain" description="GH18" evidence="7">
    <location>
        <begin position="130"/>
        <end position="476"/>
    </location>
</feature>
<keyword evidence="9" id="KW-1185">Reference proteome</keyword>
<evidence type="ECO:0000313" key="8">
    <source>
        <dbReference type="EMBL" id="KJU85245.1"/>
    </source>
</evidence>
<sequence length="548" mass="57505">MEANRKVNYFRSWINAWLLVLLVVFMLTVPVASYGGSTTFIVTPSAGANGKISPSTPQTVAYGARKQFKLTPKAGYTIASVSGCGGTLSGNTYKTAPITANCTVIATFNIISTPTPTTTPTPTPTPTTTKWIMGYYSGWAKDKYPVSAIDWSSLTHLAVAFYIPKSDGTLDETLFIDTIQGPALANEIVAAAHQAGRKVIASIGGADSRASFESATSGATLDSFVANLKNLITKYGYDGLDIDWEPVTPGDVAAVTALVTALRTALPNATLTITANWLSVNFSPDPGVMTMYGNLASQLDQINVMTYKMVGTWSGWSSWHSSALYQKDSSTPTSVDSSVQAYIKAGIPAAKLGVGVGFFGVCYTQPVTAPLQPINGSTIAADDGIMSYAHIMTTYYAANAHNYDNAAKAPYLSFTAATGPEGCSYISYEDEQSIMDKGAYVKANGLGGTIVWTINEGYYNSNNPLLAVMRDALASTHTVTPSVSGANGTISPSTPQTVASGEKTTFTVTPNTGYATSIGGTCSGVLSGNTYTTIAITANCTVSVTFTK</sequence>
<gene>
    <name evidence="8" type="ORF">MBAV_002562</name>
</gene>
<name>A0A0F3GTE8_9BACT</name>
<dbReference type="InterPro" id="IPR001223">
    <property type="entry name" value="Glyco_hydro18_cat"/>
</dbReference>
<reference evidence="8 9" key="1">
    <citation type="submission" date="2015-02" db="EMBL/GenBank/DDBJ databases">
        <title>Single-cell genomics of uncultivated deep-branching MTB reveals a conserved set of magnetosome genes.</title>
        <authorList>
            <person name="Kolinko S."/>
            <person name="Richter M."/>
            <person name="Glockner F.O."/>
            <person name="Brachmann A."/>
            <person name="Schuler D."/>
        </authorList>
    </citation>
    <scope>NUCLEOTIDE SEQUENCE [LARGE SCALE GENOMIC DNA]</scope>
    <source>
        <strain evidence="8">TM-1</strain>
    </source>
</reference>
<comment type="similarity">
    <text evidence="6">Belongs to the glycosyl hydrolase 18 family.</text>
</comment>
<dbReference type="Pfam" id="PF18998">
    <property type="entry name" value="Flg_new_2"/>
    <property type="match status" value="2"/>
</dbReference>
<dbReference type="InterPro" id="IPR011583">
    <property type="entry name" value="Chitinase_II/V-like_cat"/>
</dbReference>
<dbReference type="SUPFAM" id="SSF51445">
    <property type="entry name" value="(Trans)glycosidases"/>
    <property type="match status" value="1"/>
</dbReference>
<evidence type="ECO:0000256" key="2">
    <source>
        <dbReference type="ARBA" id="ARBA00012729"/>
    </source>
</evidence>
<dbReference type="InterPro" id="IPR050314">
    <property type="entry name" value="Glycosyl_Hydrlase_18"/>
</dbReference>
<evidence type="ECO:0000259" key="7">
    <source>
        <dbReference type="PROSITE" id="PS51910"/>
    </source>
</evidence>
<evidence type="ECO:0000256" key="3">
    <source>
        <dbReference type="ARBA" id="ARBA00022801"/>
    </source>
</evidence>
<evidence type="ECO:0000256" key="4">
    <source>
        <dbReference type="ARBA" id="ARBA00023295"/>
    </source>
</evidence>
<dbReference type="GO" id="GO:0006032">
    <property type="term" value="P:chitin catabolic process"/>
    <property type="evidence" value="ECO:0007669"/>
    <property type="project" value="TreeGrafter"/>
</dbReference>
<dbReference type="Gene3D" id="3.20.20.80">
    <property type="entry name" value="Glycosidases"/>
    <property type="match status" value="2"/>
</dbReference>
<dbReference type="GO" id="GO:0005576">
    <property type="term" value="C:extracellular region"/>
    <property type="evidence" value="ECO:0007669"/>
    <property type="project" value="TreeGrafter"/>
</dbReference>
<dbReference type="InterPro" id="IPR001579">
    <property type="entry name" value="Glyco_hydro_18_chit_AS"/>
</dbReference>
<proteinExistence type="inferred from homology"/>
<evidence type="ECO:0000313" key="9">
    <source>
        <dbReference type="Proteomes" id="UP000033423"/>
    </source>
</evidence>
<organism evidence="8 9">
    <name type="scientific">Candidatus Magnetobacterium bavaricum</name>
    <dbReference type="NCBI Taxonomy" id="29290"/>
    <lineage>
        <taxon>Bacteria</taxon>
        <taxon>Pseudomonadati</taxon>
        <taxon>Nitrospirota</taxon>
        <taxon>Thermodesulfovibrionia</taxon>
        <taxon>Thermodesulfovibrionales</taxon>
        <taxon>Candidatus Magnetobacteriaceae</taxon>
        <taxon>Candidatus Magnetobacterium</taxon>
    </lineage>
</organism>
<dbReference type="PROSITE" id="PS51910">
    <property type="entry name" value="GH18_2"/>
    <property type="match status" value="1"/>
</dbReference>
<keyword evidence="4 5" id="KW-0326">Glycosidase</keyword>
<dbReference type="SMART" id="SM00636">
    <property type="entry name" value="Glyco_18"/>
    <property type="match status" value="1"/>
</dbReference>
<dbReference type="InterPro" id="IPR017853">
    <property type="entry name" value="GH"/>
</dbReference>
<dbReference type="PROSITE" id="PS01095">
    <property type="entry name" value="GH18_1"/>
    <property type="match status" value="1"/>
</dbReference>
<dbReference type="GO" id="GO:0008843">
    <property type="term" value="F:endochitinase activity"/>
    <property type="evidence" value="ECO:0007669"/>
    <property type="project" value="UniProtKB-EC"/>
</dbReference>
<dbReference type="AlphaFoldDB" id="A0A0F3GTE8"/>
<dbReference type="Proteomes" id="UP000033423">
    <property type="component" value="Unassembled WGS sequence"/>
</dbReference>
<dbReference type="Pfam" id="PF00704">
    <property type="entry name" value="Glyco_hydro_18"/>
    <property type="match status" value="1"/>
</dbReference>
<evidence type="ECO:0000256" key="5">
    <source>
        <dbReference type="RuleBase" id="RU000489"/>
    </source>
</evidence>
<dbReference type="PANTHER" id="PTHR11177">
    <property type="entry name" value="CHITINASE"/>
    <property type="match status" value="1"/>
</dbReference>
<protein>
    <recommendedName>
        <fullName evidence="2">chitinase</fullName>
        <ecNumber evidence="2">3.2.1.14</ecNumber>
    </recommendedName>
</protein>
<comment type="catalytic activity">
    <reaction evidence="1">
        <text>Random endo-hydrolysis of N-acetyl-beta-D-glucosaminide (1-&gt;4)-beta-linkages in chitin and chitodextrins.</text>
        <dbReference type="EC" id="3.2.1.14"/>
    </reaction>
</comment>
<dbReference type="PANTHER" id="PTHR11177:SF317">
    <property type="entry name" value="CHITINASE 12-RELATED"/>
    <property type="match status" value="1"/>
</dbReference>
<dbReference type="EMBL" id="LACI01001108">
    <property type="protein sequence ID" value="KJU85245.1"/>
    <property type="molecule type" value="Genomic_DNA"/>
</dbReference>
<evidence type="ECO:0000256" key="1">
    <source>
        <dbReference type="ARBA" id="ARBA00000822"/>
    </source>
</evidence>
<dbReference type="GO" id="GO:0008061">
    <property type="term" value="F:chitin binding"/>
    <property type="evidence" value="ECO:0007669"/>
    <property type="project" value="InterPro"/>
</dbReference>